<gene>
    <name evidence="1" type="ORF">R3P38DRAFT_3346013</name>
</gene>
<keyword evidence="2" id="KW-1185">Reference proteome</keyword>
<accession>A0AAW0DCU1</accession>
<sequence>MSSMEVRTTRATDVCIGRWKRRHKDSSRDEWYICEPGSVRCEGSLASRVEREPQIQRPSIWLEPHEFRIRRSCSSVEWIPSVSSELSSYRAERMLTTSTAHFPTCNLPNCEMGSTGCPRELGQRASPQIWGGRGLLTSRRVRMVKEIISDAEDEEADDDILQRRRGGILRRLERPTNYACECPGSSANEPLEGYKGKRFTRSICHRICMNTPPFLASVLALVHPYKFGPRFVVCVSYAWSGNSKIAGFEDAMEILVKSVFRGEVE</sequence>
<evidence type="ECO:0000313" key="2">
    <source>
        <dbReference type="Proteomes" id="UP001362999"/>
    </source>
</evidence>
<organism evidence="1 2">
    <name type="scientific">Favolaschia claudopus</name>
    <dbReference type="NCBI Taxonomy" id="2862362"/>
    <lineage>
        <taxon>Eukaryota</taxon>
        <taxon>Fungi</taxon>
        <taxon>Dikarya</taxon>
        <taxon>Basidiomycota</taxon>
        <taxon>Agaricomycotina</taxon>
        <taxon>Agaricomycetes</taxon>
        <taxon>Agaricomycetidae</taxon>
        <taxon>Agaricales</taxon>
        <taxon>Marasmiineae</taxon>
        <taxon>Mycenaceae</taxon>
        <taxon>Favolaschia</taxon>
    </lineage>
</organism>
<protein>
    <submittedName>
        <fullName evidence="1">Uncharacterized protein</fullName>
    </submittedName>
</protein>
<dbReference type="EMBL" id="JAWWNJ010000009">
    <property type="protein sequence ID" value="KAK7049158.1"/>
    <property type="molecule type" value="Genomic_DNA"/>
</dbReference>
<proteinExistence type="predicted"/>
<dbReference type="Proteomes" id="UP001362999">
    <property type="component" value="Unassembled WGS sequence"/>
</dbReference>
<name>A0AAW0DCU1_9AGAR</name>
<comment type="caution">
    <text evidence="1">The sequence shown here is derived from an EMBL/GenBank/DDBJ whole genome shotgun (WGS) entry which is preliminary data.</text>
</comment>
<dbReference type="AlphaFoldDB" id="A0AAW0DCU1"/>
<reference evidence="1 2" key="1">
    <citation type="journal article" date="2024" name="J Genomics">
        <title>Draft genome sequencing and assembly of Favolaschia claudopus CIRM-BRFM 2984 isolated from oak limbs.</title>
        <authorList>
            <person name="Navarro D."/>
            <person name="Drula E."/>
            <person name="Chaduli D."/>
            <person name="Cazenave R."/>
            <person name="Ahrendt S."/>
            <person name="Wang J."/>
            <person name="Lipzen A."/>
            <person name="Daum C."/>
            <person name="Barry K."/>
            <person name="Grigoriev I.V."/>
            <person name="Favel A."/>
            <person name="Rosso M.N."/>
            <person name="Martin F."/>
        </authorList>
    </citation>
    <scope>NUCLEOTIDE SEQUENCE [LARGE SCALE GENOMIC DNA]</scope>
    <source>
        <strain evidence="1 2">CIRM-BRFM 2984</strain>
    </source>
</reference>
<evidence type="ECO:0000313" key="1">
    <source>
        <dbReference type="EMBL" id="KAK7049158.1"/>
    </source>
</evidence>